<evidence type="ECO:0000256" key="1">
    <source>
        <dbReference type="SAM" id="MobiDB-lite"/>
    </source>
</evidence>
<dbReference type="Proteomes" id="UP000223296">
    <property type="component" value="Unassembled WGS sequence"/>
</dbReference>
<gene>
    <name evidence="2" type="ORF">N776_02125</name>
</gene>
<reference evidence="2 3" key="1">
    <citation type="submission" date="2013-08" db="EMBL/GenBank/DDBJ databases">
        <authorList>
            <person name="Trees D."/>
        </authorList>
    </citation>
    <scope>NUCLEOTIDE SEQUENCE [LARGE SCALE GENOMIC DNA]</scope>
    <source>
        <strain evidence="2 3">3502</strain>
    </source>
</reference>
<organism evidence="2 3">
    <name type="scientific">Neisseria gonorrhoeae 3502</name>
    <dbReference type="NCBI Taxonomy" id="1193404"/>
    <lineage>
        <taxon>Bacteria</taxon>
        <taxon>Pseudomonadati</taxon>
        <taxon>Pseudomonadota</taxon>
        <taxon>Betaproteobacteria</taxon>
        <taxon>Neisseriales</taxon>
        <taxon>Neisseriaceae</taxon>
        <taxon>Neisseria</taxon>
    </lineage>
</organism>
<name>A0AA44U9Y6_NEIGO</name>
<dbReference type="AlphaFoldDB" id="A0AA44U9Y6"/>
<evidence type="ECO:0000313" key="3">
    <source>
        <dbReference type="Proteomes" id="UP000223296"/>
    </source>
</evidence>
<evidence type="ECO:0000313" key="2">
    <source>
        <dbReference type="EMBL" id="PHJ35903.1"/>
    </source>
</evidence>
<sequence>MRFDKISKRHCQIENTDNAHNLKPHPSRKNGKSKSET</sequence>
<accession>A0AA44U9Y6</accession>
<protein>
    <submittedName>
        <fullName evidence="2">Uncharacterized protein</fullName>
    </submittedName>
</protein>
<feature type="compositionally biased region" description="Basic residues" evidence="1">
    <location>
        <begin position="22"/>
        <end position="37"/>
    </location>
</feature>
<proteinExistence type="predicted"/>
<feature type="region of interest" description="Disordered" evidence="1">
    <location>
        <begin position="1"/>
        <end position="37"/>
    </location>
</feature>
<dbReference type="EMBL" id="AVBE01000002">
    <property type="protein sequence ID" value="PHJ35903.1"/>
    <property type="molecule type" value="Genomic_DNA"/>
</dbReference>
<comment type="caution">
    <text evidence="2">The sequence shown here is derived from an EMBL/GenBank/DDBJ whole genome shotgun (WGS) entry which is preliminary data.</text>
</comment>